<dbReference type="PANTHER" id="PTHR14218:SF38">
    <property type="entry name" value="PEPTIDASE S53 DOMAIN-CONTAINING PROTEIN"/>
    <property type="match status" value="1"/>
</dbReference>
<dbReference type="Proteomes" id="UP000076078">
    <property type="component" value="Unassembled WGS sequence"/>
</dbReference>
<sequence length="639" mass="71133">MESIGVVQKYLDSILEEIEYKIYSDFISIDTTIKKARKLFKVDFYEYQSQSTGLIRSRIFGSATLPIELQDHVDFVIGISEFIEDSFSKGNKIVNQFNKISNSIDSIVSSVPWPPSGIYEAGIPITPKVLRDFYNIPKDLIGSNPNNYQSIVAFNDYYSSEALEMFDLVYNISNQLVNVQPIGSLDCISSGCDQFESDLDVQFITALALNITTFFAAHEQGEWLLDWALTIQYQNPLPLVSSVSYGIPELDQCFVFQGDCTFFNYDNTAYVRRSNTAFQKLGLLGMTVVIASGDDGSISYQYVSGNCPLNSTLYCPAGGCLSKTTECPSFTIVSKQNGTTCFFPLGLGAQTCIEMYNDPMMPWAINQFIELNNASSSNCQARIESDWESFNHFHSDCTCTDLTAYEDDQYLITGYTFNPDQGSLFLPFFPGSSPYVTSVGATQILDNQQEILCSVDTGSSITSGGGFSTFQPQPWYQVESVQQYLNENPDALPPLYSFNTSNRVFPDIVMVGHNFQVMWSTTKNGSCPCIDYPLNGTSCSTPTSASFFTLINDKLLNLGLSPLGFVNPLLYQAKNEQPSVFNDITQGNNKCDHFYCCEYGYTTGPGYDLASGLGSLSYQPLEEYIVNLKQSKQKNQNKN</sequence>
<dbReference type="GO" id="GO:0008240">
    <property type="term" value="F:tripeptidyl-peptidase activity"/>
    <property type="evidence" value="ECO:0007669"/>
    <property type="project" value="TreeGrafter"/>
</dbReference>
<gene>
    <name evidence="9" type="ORF">DLAC_03739</name>
</gene>
<dbReference type="STRING" id="361077.A0A152A0R1"/>
<organism evidence="9 10">
    <name type="scientific">Tieghemostelium lacteum</name>
    <name type="common">Slime mold</name>
    <name type="synonym">Dictyostelium lacteum</name>
    <dbReference type="NCBI Taxonomy" id="361077"/>
    <lineage>
        <taxon>Eukaryota</taxon>
        <taxon>Amoebozoa</taxon>
        <taxon>Evosea</taxon>
        <taxon>Eumycetozoa</taxon>
        <taxon>Dictyostelia</taxon>
        <taxon>Dictyosteliales</taxon>
        <taxon>Raperosteliaceae</taxon>
        <taxon>Tieghemostelium</taxon>
    </lineage>
</organism>
<feature type="active site" description="Charge relay system" evidence="7">
    <location>
        <position position="196"/>
    </location>
</feature>
<dbReference type="GO" id="GO:0004252">
    <property type="term" value="F:serine-type endopeptidase activity"/>
    <property type="evidence" value="ECO:0007669"/>
    <property type="project" value="UniProtKB-UniRule"/>
</dbReference>
<feature type="binding site" evidence="7">
    <location>
        <position position="606"/>
    </location>
    <ligand>
        <name>Ca(2+)</name>
        <dbReference type="ChEBI" id="CHEBI:29108"/>
    </ligand>
</feature>
<evidence type="ECO:0000313" key="9">
    <source>
        <dbReference type="EMBL" id="KYQ99793.1"/>
    </source>
</evidence>
<feature type="active site" description="Charge relay system" evidence="7">
    <location>
        <position position="538"/>
    </location>
</feature>
<evidence type="ECO:0000256" key="1">
    <source>
        <dbReference type="ARBA" id="ARBA00022670"/>
    </source>
</evidence>
<keyword evidence="3 7" id="KW-0378">Hydrolase</keyword>
<feature type="domain" description="Peptidase S53" evidence="8">
    <location>
        <begin position="124"/>
        <end position="628"/>
    </location>
</feature>
<dbReference type="SUPFAM" id="SSF54897">
    <property type="entry name" value="Protease propeptides/inhibitors"/>
    <property type="match status" value="1"/>
</dbReference>
<keyword evidence="6" id="KW-0865">Zymogen</keyword>
<name>A0A152A0R1_TIELA</name>
<dbReference type="Pfam" id="PF09286">
    <property type="entry name" value="Pro-kuma_activ"/>
    <property type="match status" value="1"/>
</dbReference>
<evidence type="ECO:0000256" key="3">
    <source>
        <dbReference type="ARBA" id="ARBA00022801"/>
    </source>
</evidence>
<comment type="caution">
    <text evidence="9">The sequence shown here is derived from an EMBL/GenBank/DDBJ whole genome shotgun (WGS) entry which is preliminary data.</text>
</comment>
<protein>
    <submittedName>
        <fullName evidence="9">Peptidase S8 and S53 domain-containing protein</fullName>
    </submittedName>
</protein>
<dbReference type="OrthoDB" id="15796at2759"/>
<dbReference type="Gene3D" id="3.40.50.200">
    <property type="entry name" value="Peptidase S8/S53 domain"/>
    <property type="match status" value="2"/>
</dbReference>
<dbReference type="FunFam" id="3.40.50.200:FF:000040">
    <property type="entry name" value="Predicted protein"/>
    <property type="match status" value="1"/>
</dbReference>
<feature type="binding site" evidence="7">
    <location>
        <position position="608"/>
    </location>
    <ligand>
        <name>Ca(2+)</name>
        <dbReference type="ChEBI" id="CHEBI:29108"/>
    </ligand>
</feature>
<dbReference type="InterPro" id="IPR030400">
    <property type="entry name" value="Sedolisin_dom"/>
</dbReference>
<dbReference type="PROSITE" id="PS51695">
    <property type="entry name" value="SEDOLISIN"/>
    <property type="match status" value="1"/>
</dbReference>
<dbReference type="GO" id="GO:0046872">
    <property type="term" value="F:metal ion binding"/>
    <property type="evidence" value="ECO:0007669"/>
    <property type="project" value="UniProtKB-UniRule"/>
</dbReference>
<evidence type="ECO:0000256" key="4">
    <source>
        <dbReference type="ARBA" id="ARBA00022825"/>
    </source>
</evidence>
<dbReference type="CDD" id="cd04056">
    <property type="entry name" value="Peptidases_S53"/>
    <property type="match status" value="1"/>
</dbReference>
<keyword evidence="10" id="KW-1185">Reference proteome</keyword>
<comment type="cofactor">
    <cofactor evidence="7">
        <name>Ca(2+)</name>
        <dbReference type="ChEBI" id="CHEBI:29108"/>
    </cofactor>
    <text evidence="7">Binds 1 Ca(2+) ion per subunit.</text>
</comment>
<evidence type="ECO:0000256" key="6">
    <source>
        <dbReference type="ARBA" id="ARBA00023145"/>
    </source>
</evidence>
<evidence type="ECO:0000259" key="8">
    <source>
        <dbReference type="PROSITE" id="PS51695"/>
    </source>
</evidence>
<dbReference type="EMBL" id="LODT01000020">
    <property type="protein sequence ID" value="KYQ99793.1"/>
    <property type="molecule type" value="Genomic_DNA"/>
</dbReference>
<feature type="active site" description="Charge relay system" evidence="7">
    <location>
        <position position="200"/>
    </location>
</feature>
<keyword evidence="2 7" id="KW-0479">Metal-binding</keyword>
<dbReference type="GO" id="GO:0006508">
    <property type="term" value="P:proteolysis"/>
    <property type="evidence" value="ECO:0007669"/>
    <property type="project" value="UniProtKB-KW"/>
</dbReference>
<evidence type="ECO:0000256" key="2">
    <source>
        <dbReference type="ARBA" id="ARBA00022723"/>
    </source>
</evidence>
<dbReference type="InParanoid" id="A0A152A0R1"/>
<dbReference type="SUPFAM" id="SSF52743">
    <property type="entry name" value="Subtilisin-like"/>
    <property type="match status" value="1"/>
</dbReference>
<evidence type="ECO:0000256" key="7">
    <source>
        <dbReference type="PROSITE-ProRule" id="PRU01032"/>
    </source>
</evidence>
<evidence type="ECO:0000313" key="10">
    <source>
        <dbReference type="Proteomes" id="UP000076078"/>
    </source>
</evidence>
<feature type="binding site" evidence="7">
    <location>
        <position position="583"/>
    </location>
    <ligand>
        <name>Ca(2+)</name>
        <dbReference type="ChEBI" id="CHEBI:29108"/>
    </ligand>
</feature>
<dbReference type="InterPro" id="IPR050819">
    <property type="entry name" value="Tripeptidyl-peptidase_I"/>
</dbReference>
<keyword evidence="5 7" id="KW-0106">Calcium</keyword>
<accession>A0A152A0R1</accession>
<keyword evidence="4 7" id="KW-0720">Serine protease</keyword>
<reference evidence="9 10" key="1">
    <citation type="submission" date="2015-12" db="EMBL/GenBank/DDBJ databases">
        <title>Dictyostelia acquired genes for synthesis and detection of signals that induce cell-type specialization by lateral gene transfer from prokaryotes.</title>
        <authorList>
            <person name="Gloeckner G."/>
            <person name="Schaap P."/>
        </authorList>
    </citation>
    <scope>NUCLEOTIDE SEQUENCE [LARGE SCALE GENOMIC DNA]</scope>
    <source>
        <strain evidence="9 10">TK</strain>
    </source>
</reference>
<proteinExistence type="predicted"/>
<dbReference type="InterPro" id="IPR036852">
    <property type="entry name" value="Peptidase_S8/S53_dom_sf"/>
</dbReference>
<feature type="binding site" evidence="7">
    <location>
        <position position="584"/>
    </location>
    <ligand>
        <name>Ca(2+)</name>
        <dbReference type="ChEBI" id="CHEBI:29108"/>
    </ligand>
</feature>
<dbReference type="AlphaFoldDB" id="A0A152A0R1"/>
<dbReference type="OMA" id="YCCEYGY"/>
<keyword evidence="1 7" id="KW-0645">Protease</keyword>
<evidence type="ECO:0000256" key="5">
    <source>
        <dbReference type="ARBA" id="ARBA00022837"/>
    </source>
</evidence>
<dbReference type="InterPro" id="IPR015366">
    <property type="entry name" value="S53_propep"/>
</dbReference>
<dbReference type="PANTHER" id="PTHR14218">
    <property type="entry name" value="PROTEASE S8 TRIPEPTIDYL PEPTIDASE I CLN2"/>
    <property type="match status" value="1"/>
</dbReference>